<dbReference type="SUPFAM" id="SSF51735">
    <property type="entry name" value="NAD(P)-binding Rossmann-fold domains"/>
    <property type="match status" value="1"/>
</dbReference>
<dbReference type="InterPro" id="IPR013149">
    <property type="entry name" value="ADH-like_C"/>
</dbReference>
<dbReference type="InterPro" id="IPR013154">
    <property type="entry name" value="ADH-like_N"/>
</dbReference>
<organism evidence="2 3">
    <name type="scientific">Tortispora caseinolytica NRRL Y-17796</name>
    <dbReference type="NCBI Taxonomy" id="767744"/>
    <lineage>
        <taxon>Eukaryota</taxon>
        <taxon>Fungi</taxon>
        <taxon>Dikarya</taxon>
        <taxon>Ascomycota</taxon>
        <taxon>Saccharomycotina</taxon>
        <taxon>Trigonopsidomycetes</taxon>
        <taxon>Trigonopsidales</taxon>
        <taxon>Trigonopsidaceae</taxon>
        <taxon>Tortispora</taxon>
    </lineage>
</organism>
<sequence length="350" mass="37354">MSPTRKAAYVTNSKGIEVKEGPIPEPADNEILIKVYAAAANPTDWKHKDIFNDITIGTVCGCDAAGIVVKTGSKVTSAKPGDRVSGMVHGCYPDVPENGAFAEYALLTDRIFSHIPENVSFEEASSWGVKITTISQALYINLGLPLFGQKDPNAEGKWFLVWSGATSVGQAAVQAAALAGYKVVATASPHSFDLVKKLGATAVLDYHDSDVAEQIRKLTNDSLELGIDTISEDKSIPTAVEAFGSKGGKLALLLPYSSQPRKDVELLFVLAYTSMAGHHCRHFGKDVEPEMSKPSSDYWEAFEKTVFAGKYIEQAIKLNDGGLNAVSSVLDAVKTGKVPSGYKAVVKIAA</sequence>
<evidence type="ECO:0000313" key="2">
    <source>
        <dbReference type="EMBL" id="ODV89699.1"/>
    </source>
</evidence>
<dbReference type="InterPro" id="IPR020843">
    <property type="entry name" value="ER"/>
</dbReference>
<dbReference type="GO" id="GO:0016651">
    <property type="term" value="F:oxidoreductase activity, acting on NAD(P)H"/>
    <property type="evidence" value="ECO:0007669"/>
    <property type="project" value="InterPro"/>
</dbReference>
<keyword evidence="3" id="KW-1185">Reference proteome</keyword>
<dbReference type="InterPro" id="IPR036291">
    <property type="entry name" value="NAD(P)-bd_dom_sf"/>
</dbReference>
<dbReference type="PANTHER" id="PTHR45348">
    <property type="entry name" value="HYPOTHETICAL OXIDOREDUCTASE (EUROFUNG)"/>
    <property type="match status" value="1"/>
</dbReference>
<accession>A0A1E4TD82</accession>
<dbReference type="InterPro" id="IPR047122">
    <property type="entry name" value="Trans-enoyl_RdTase-like"/>
</dbReference>
<evidence type="ECO:0000259" key="1">
    <source>
        <dbReference type="SMART" id="SM00829"/>
    </source>
</evidence>
<dbReference type="CDD" id="cd08249">
    <property type="entry name" value="enoyl_reductase_like"/>
    <property type="match status" value="1"/>
</dbReference>
<dbReference type="Proteomes" id="UP000095023">
    <property type="component" value="Unassembled WGS sequence"/>
</dbReference>
<reference evidence="3" key="1">
    <citation type="submission" date="2016-02" db="EMBL/GenBank/DDBJ databases">
        <title>Comparative genomics of biotechnologically important yeasts.</title>
        <authorList>
            <consortium name="DOE Joint Genome Institute"/>
            <person name="Riley R."/>
            <person name="Haridas S."/>
            <person name="Wolfe K.H."/>
            <person name="Lopes M.R."/>
            <person name="Hittinger C.T."/>
            <person name="Goker M."/>
            <person name="Salamov A."/>
            <person name="Wisecaver J."/>
            <person name="Long T.M."/>
            <person name="Aerts A.L."/>
            <person name="Barry K."/>
            <person name="Choi C."/>
            <person name="Clum A."/>
            <person name="Coughlan A.Y."/>
            <person name="Deshpande S."/>
            <person name="Douglass A.P."/>
            <person name="Hanson S.J."/>
            <person name="Klenk H.-P."/>
            <person name="Labutti K."/>
            <person name="Lapidus A."/>
            <person name="Lindquist E."/>
            <person name="Lipzen A."/>
            <person name="Meier-Kolthoff J.P."/>
            <person name="Ohm R.A."/>
            <person name="Otillar R.P."/>
            <person name="Pangilinan J."/>
            <person name="Peng Y."/>
            <person name="Rokas A."/>
            <person name="Rosa C.A."/>
            <person name="Scheuner C."/>
            <person name="Sibirny A.A."/>
            <person name="Slot J.C."/>
            <person name="Stielow J.B."/>
            <person name="Sun H."/>
            <person name="Kurtzman C.P."/>
            <person name="Blackwell M."/>
            <person name="Jeffries T.W."/>
            <person name="Grigoriev I.V."/>
        </authorList>
    </citation>
    <scope>NUCLEOTIDE SEQUENCE [LARGE SCALE GENOMIC DNA]</scope>
    <source>
        <strain evidence="3">NRRL Y-17796</strain>
    </source>
</reference>
<evidence type="ECO:0000313" key="3">
    <source>
        <dbReference type="Proteomes" id="UP000095023"/>
    </source>
</evidence>
<dbReference type="EMBL" id="KV453843">
    <property type="protein sequence ID" value="ODV89699.1"/>
    <property type="molecule type" value="Genomic_DNA"/>
</dbReference>
<protein>
    <recommendedName>
        <fullName evidence="1">Enoyl reductase (ER) domain-containing protein</fullName>
    </recommendedName>
</protein>
<dbReference type="AlphaFoldDB" id="A0A1E4TD82"/>
<dbReference type="PANTHER" id="PTHR45348:SF2">
    <property type="entry name" value="ZINC-TYPE ALCOHOL DEHYDROGENASE-LIKE PROTEIN C2E1P3.01"/>
    <property type="match status" value="1"/>
</dbReference>
<dbReference type="Gene3D" id="3.40.50.720">
    <property type="entry name" value="NAD(P)-binding Rossmann-like Domain"/>
    <property type="match status" value="1"/>
</dbReference>
<proteinExistence type="predicted"/>
<dbReference type="Pfam" id="PF00107">
    <property type="entry name" value="ADH_zinc_N"/>
    <property type="match status" value="1"/>
</dbReference>
<dbReference type="InterPro" id="IPR011032">
    <property type="entry name" value="GroES-like_sf"/>
</dbReference>
<dbReference type="Pfam" id="PF08240">
    <property type="entry name" value="ADH_N"/>
    <property type="match status" value="1"/>
</dbReference>
<dbReference type="SUPFAM" id="SSF50129">
    <property type="entry name" value="GroES-like"/>
    <property type="match status" value="1"/>
</dbReference>
<gene>
    <name evidence="2" type="ORF">CANCADRAFT_32875</name>
</gene>
<dbReference type="Gene3D" id="3.90.180.10">
    <property type="entry name" value="Medium-chain alcohol dehydrogenases, catalytic domain"/>
    <property type="match status" value="1"/>
</dbReference>
<feature type="domain" description="Enoyl reductase (ER)" evidence="1">
    <location>
        <begin position="11"/>
        <end position="288"/>
    </location>
</feature>
<dbReference type="SMART" id="SM00829">
    <property type="entry name" value="PKS_ER"/>
    <property type="match status" value="1"/>
</dbReference>
<name>A0A1E4TD82_9ASCO</name>
<dbReference type="OrthoDB" id="9992527at2759"/>